<feature type="binding site" evidence="20">
    <location>
        <position position="112"/>
    </location>
    <ligand>
        <name>Ca(2+)</name>
        <dbReference type="ChEBI" id="CHEBI:29108"/>
        <label>1</label>
    </ligand>
</feature>
<feature type="binding site" evidence="20">
    <location>
        <position position="58"/>
    </location>
    <ligand>
        <name>Ca(2+)</name>
        <dbReference type="ChEBI" id="CHEBI:29108"/>
        <label>1</label>
    </ligand>
</feature>
<feature type="binding site" evidence="20">
    <location>
        <position position="147"/>
    </location>
    <ligand>
        <name>Ca(2+)</name>
        <dbReference type="ChEBI" id="CHEBI:29108"/>
        <label>2</label>
    </ligand>
</feature>
<keyword evidence="20" id="KW-0106">Calcium</keyword>
<dbReference type="PROSITE" id="PS01180">
    <property type="entry name" value="CUB"/>
    <property type="match status" value="2"/>
</dbReference>
<evidence type="ECO:0000256" key="11">
    <source>
        <dbReference type="ARBA" id="ARBA00022825"/>
    </source>
</evidence>
<dbReference type="PRINTS" id="PR00722">
    <property type="entry name" value="CHYMOTRYPSIN"/>
</dbReference>
<keyword evidence="5 23" id="KW-0768">Sushi</keyword>
<comment type="subcellular location">
    <subcellularLocation>
        <location evidence="1">Secreted</location>
    </subcellularLocation>
</comment>
<dbReference type="InterPro" id="IPR000742">
    <property type="entry name" value="EGF"/>
</dbReference>
<dbReference type="GO" id="GO:0045087">
    <property type="term" value="P:innate immune response"/>
    <property type="evidence" value="ECO:0007669"/>
    <property type="project" value="UniProtKB-KW"/>
</dbReference>
<evidence type="ECO:0000256" key="24">
    <source>
        <dbReference type="SAM" id="SignalP"/>
    </source>
</evidence>
<feature type="modified residue" description="Phosphoserine; by CK2" evidence="19">
    <location>
        <position position="186"/>
    </location>
</feature>
<dbReference type="SMART" id="SM00020">
    <property type="entry name" value="Tryp_SPc"/>
    <property type="match status" value="1"/>
</dbReference>
<keyword evidence="12" id="KW-0391">Immunity</keyword>
<feature type="binding site" evidence="20">
    <location>
        <position position="232"/>
    </location>
    <ligand>
        <name>Ca(2+)</name>
        <dbReference type="ChEBI" id="CHEBI:29108"/>
        <label>3</label>
    </ligand>
</feature>
<dbReference type="PROSITE" id="PS01187">
    <property type="entry name" value="EGF_CA"/>
    <property type="match status" value="1"/>
</dbReference>
<feature type="active site" description="Charge relay system" evidence="17">
    <location>
        <position position="646"/>
    </location>
</feature>
<feature type="active site" description="Charge relay system" evidence="17">
    <location>
        <position position="475"/>
    </location>
</feature>
<dbReference type="PROSITE" id="PS00135">
    <property type="entry name" value="TRYPSIN_SER"/>
    <property type="match status" value="1"/>
</dbReference>
<dbReference type="SMART" id="SM00032">
    <property type="entry name" value="CCP"/>
    <property type="match status" value="2"/>
</dbReference>
<dbReference type="InterPro" id="IPR035976">
    <property type="entry name" value="Sushi/SCR/CCP_sf"/>
</dbReference>
<dbReference type="Pfam" id="PF07645">
    <property type="entry name" value="EGF_CA"/>
    <property type="match status" value="1"/>
</dbReference>
<keyword evidence="9" id="KW-0677">Repeat</keyword>
<dbReference type="InterPro" id="IPR001881">
    <property type="entry name" value="EGF-like_Ca-bd_dom"/>
</dbReference>
<feature type="disulfide bond" evidence="18">
    <location>
        <begin position="134"/>
        <end position="145"/>
    </location>
</feature>
<keyword evidence="14 18" id="KW-1015">Disulfide bond</keyword>
<feature type="disulfide bond" evidence="18">
    <location>
        <begin position="358"/>
        <end position="403"/>
    </location>
</feature>
<dbReference type="InterPro" id="IPR001254">
    <property type="entry name" value="Trypsin_dom"/>
</dbReference>
<dbReference type="GO" id="GO:0004252">
    <property type="term" value="F:serine-type endopeptidase activity"/>
    <property type="evidence" value="ECO:0007669"/>
    <property type="project" value="InterPro"/>
</dbReference>
<dbReference type="FunFam" id="2.10.70.10:FF:000016">
    <property type="entry name" value="Mannan-binding lectin serine protease 1"/>
    <property type="match status" value="1"/>
</dbReference>
<dbReference type="InterPro" id="IPR049883">
    <property type="entry name" value="NOTCH1_EGF-like"/>
</dbReference>
<dbReference type="FunFam" id="2.40.10.10:FF:000054">
    <property type="entry name" value="Complement C1r subcomponent"/>
    <property type="match status" value="1"/>
</dbReference>
<feature type="binding site" evidence="20">
    <location>
        <position position="133"/>
    </location>
    <ligand>
        <name>Ca(2+)</name>
        <dbReference type="ChEBI" id="CHEBI:29108"/>
        <label>2</label>
    </ligand>
</feature>
<feature type="chain" id="PRO_5040455702" evidence="24">
    <location>
        <begin position="20"/>
        <end position="706"/>
    </location>
</feature>
<keyword evidence="7 20" id="KW-0479">Metal-binding</keyword>
<dbReference type="PROSITE" id="PS50240">
    <property type="entry name" value="TRYPSIN_DOM"/>
    <property type="match status" value="1"/>
</dbReference>
<keyword evidence="19" id="KW-0597">Phosphoprotein</keyword>
<evidence type="ECO:0000256" key="21">
    <source>
        <dbReference type="PROSITE-ProRule" id="PRU00059"/>
    </source>
</evidence>
<dbReference type="PROSITE" id="PS00010">
    <property type="entry name" value="ASX_HYDROXYL"/>
    <property type="match status" value="1"/>
</dbReference>
<name>A0A9Q1I8F7_CONCO</name>
<feature type="binding site" evidence="20">
    <location>
        <position position="130"/>
    </location>
    <ligand>
        <name>Ca(2+)</name>
        <dbReference type="ChEBI" id="CHEBI:29108"/>
        <label>2</label>
    </ligand>
</feature>
<comment type="caution">
    <text evidence="29">The sequence shown here is derived from an EMBL/GenBank/DDBJ whole genome shotgun (WGS) entry which is preliminary data.</text>
</comment>
<evidence type="ECO:0000256" key="17">
    <source>
        <dbReference type="PIRSR" id="PIRSR001155-1"/>
    </source>
</evidence>
<feature type="binding site" evidence="20">
    <location>
        <position position="66"/>
    </location>
    <ligand>
        <name>Ca(2+)</name>
        <dbReference type="ChEBI" id="CHEBI:29108"/>
        <label>1</label>
    </ligand>
</feature>
<feature type="disulfide bond" evidence="18">
    <location>
        <begin position="63"/>
        <end position="81"/>
    </location>
</feature>
<dbReference type="InterPro" id="IPR009003">
    <property type="entry name" value="Peptidase_S1_PA"/>
</dbReference>
<evidence type="ECO:0000256" key="9">
    <source>
        <dbReference type="ARBA" id="ARBA00022737"/>
    </source>
</evidence>
<feature type="domain" description="CUB" evidence="25">
    <location>
        <begin position="7"/>
        <end position="129"/>
    </location>
</feature>
<dbReference type="InterPro" id="IPR001314">
    <property type="entry name" value="Peptidase_S1A"/>
</dbReference>
<keyword evidence="2" id="KW-0964">Secreted</keyword>
<feature type="signal peptide" evidence="24">
    <location>
        <begin position="1"/>
        <end position="19"/>
    </location>
</feature>
<keyword evidence="11" id="KW-0720">Serine protease</keyword>
<dbReference type="InterPro" id="IPR033116">
    <property type="entry name" value="TRYPSIN_SER"/>
</dbReference>
<reference evidence="29" key="1">
    <citation type="journal article" date="2023" name="Science">
        <title>Genome structures resolve the early diversification of teleost fishes.</title>
        <authorList>
            <person name="Parey E."/>
            <person name="Louis A."/>
            <person name="Montfort J."/>
            <person name="Bouchez O."/>
            <person name="Roques C."/>
            <person name="Iampietro C."/>
            <person name="Lluch J."/>
            <person name="Castinel A."/>
            <person name="Donnadieu C."/>
            <person name="Desvignes T."/>
            <person name="Floi Bucao C."/>
            <person name="Jouanno E."/>
            <person name="Wen M."/>
            <person name="Mejri S."/>
            <person name="Dirks R."/>
            <person name="Jansen H."/>
            <person name="Henkel C."/>
            <person name="Chen W.J."/>
            <person name="Zahm M."/>
            <person name="Cabau C."/>
            <person name="Klopp C."/>
            <person name="Thompson A.W."/>
            <person name="Robinson-Rechavi M."/>
            <person name="Braasch I."/>
            <person name="Lecointre G."/>
            <person name="Bobe J."/>
            <person name="Postlethwait J.H."/>
            <person name="Berthelot C."/>
            <person name="Roest Crollius H."/>
            <person name="Guiguen Y."/>
        </authorList>
    </citation>
    <scope>NUCLEOTIDE SEQUENCE</scope>
    <source>
        <strain evidence="29">Concon-B</strain>
    </source>
</reference>
<dbReference type="CDD" id="cd00041">
    <property type="entry name" value="CUB"/>
    <property type="match status" value="2"/>
</dbReference>
<dbReference type="EMBL" id="JAFJMO010000001">
    <property type="protein sequence ID" value="KAJ8287791.1"/>
    <property type="molecule type" value="Genomic_DNA"/>
</dbReference>
<dbReference type="Pfam" id="PF00084">
    <property type="entry name" value="Sushi"/>
    <property type="match status" value="1"/>
</dbReference>
<dbReference type="GO" id="GO:0005509">
    <property type="term" value="F:calcium ion binding"/>
    <property type="evidence" value="ECO:0007669"/>
    <property type="project" value="InterPro"/>
</dbReference>
<dbReference type="SUPFAM" id="SSF57535">
    <property type="entry name" value="Complement control module/SCR domain"/>
    <property type="match status" value="2"/>
</dbReference>
<dbReference type="Gene3D" id="2.60.120.290">
    <property type="entry name" value="Spermadhesin, CUB domain"/>
    <property type="match status" value="2"/>
</dbReference>
<dbReference type="InterPro" id="IPR018097">
    <property type="entry name" value="EGF_Ca-bd_CS"/>
</dbReference>
<evidence type="ECO:0000256" key="12">
    <source>
        <dbReference type="ARBA" id="ARBA00022859"/>
    </source>
</evidence>
<sequence>MIRLLVFFLPLSTSLPLLGWVESPGYPRGYPNEATLNWKRCAPSGHALVLTLTHLDLEDSEECQQDAVEISSDETKLASLCGRKSYEELQSSVNPSLQSSNSGCLMLSFRSDYSNTERHSGFRGFYTVQDVDECEDPDNNCNQLCSNYIGGYRCFCWPGYYLDNDEHTCTVNCSRDLSGSYTGTVSSPGRPGPYPDFALCSYKLAVEDELQLVLEFAPDFDVEEAEDGKCTDSLKIKTPSREFGPYCGNVPPVSPFRTGSHQVEVRFLSGGSGTNTGFTLSYKTTAKTCPNEVTPHSTMDPRKLEYHRGDRVIVSCDTGYFPYSDDVVNDITKDLNYKSVCLSSGIWTPAYSCTPVDCSTPDIPEDGPLQVLTPKQGTKYLAEVQFQCESKYYKLEPNEPYICDEQGNWRSRSGQTTLPKCVTVCGKTEKQIVSYSRIFGGKPAESGQIPWQLWLYSLDGGASLINDQWALTAAHVVENNEGREIGIYGGLIIRKGAFGIEERGVKHETAISNNPGLVVLESEKFIIHPAYRKGESKEQRLSYDNDIALVKLKSRVKLGPTLLPVCLPEKKGESMENKLGTVSGWGKTEKSTDSKNKHLLHVDIQGYSQNQCENVPIHPDLKKKMAYTRNMFCAGADGADSCQGDSGGPFVVPALGADNGPYYLYGIVSWGPQCKDKGYYTKVENYVDWIKETMEKEERASEQDEA</sequence>
<feature type="binding site" evidence="20">
    <location>
        <position position="114"/>
    </location>
    <ligand>
        <name>Ca(2+)</name>
        <dbReference type="ChEBI" id="CHEBI:29108"/>
        <label>1</label>
    </ligand>
</feature>
<feature type="disulfide bond" evidence="18">
    <location>
        <begin position="388"/>
        <end position="421"/>
    </location>
</feature>
<comment type="PTM">
    <text evidence="19">The iron and 2-oxoglutarate dependent 3-hydroxylation of aspartate and asparagine is (R) stereospecific within EGF domains.</text>
</comment>
<dbReference type="Gene3D" id="2.10.25.10">
    <property type="entry name" value="Laminin"/>
    <property type="match status" value="1"/>
</dbReference>
<dbReference type="Gene3D" id="2.10.70.10">
    <property type="entry name" value="Complement Module, domain 1"/>
    <property type="match status" value="2"/>
</dbReference>
<evidence type="ECO:0000256" key="19">
    <source>
        <dbReference type="PIRSR" id="PIRSR001155-3"/>
    </source>
</evidence>
<dbReference type="PROSITE" id="PS50923">
    <property type="entry name" value="SUSHI"/>
    <property type="match status" value="1"/>
</dbReference>
<dbReference type="InterPro" id="IPR000436">
    <property type="entry name" value="Sushi_SCR_CCP_dom"/>
</dbReference>
<dbReference type="Gene3D" id="2.40.10.10">
    <property type="entry name" value="Trypsin-like serine proteases"/>
    <property type="match status" value="1"/>
</dbReference>
<dbReference type="InterPro" id="IPR035914">
    <property type="entry name" value="Sperma_CUB_dom_sf"/>
</dbReference>
<feature type="disulfide bond" evidence="18">
    <location>
        <begin position="141"/>
        <end position="154"/>
    </location>
</feature>
<feature type="domain" description="EGF-like" evidence="26">
    <location>
        <begin position="130"/>
        <end position="166"/>
    </location>
</feature>
<evidence type="ECO:0000256" key="6">
    <source>
        <dbReference type="ARBA" id="ARBA00022670"/>
    </source>
</evidence>
<gene>
    <name evidence="29" type="ORF">COCON_G00004500</name>
</gene>
<dbReference type="InterPro" id="IPR000859">
    <property type="entry name" value="CUB_dom"/>
</dbReference>
<dbReference type="PIRSF" id="PIRSF001155">
    <property type="entry name" value="C1r_C1s_MASP"/>
    <property type="match status" value="1"/>
</dbReference>
<evidence type="ECO:0000259" key="25">
    <source>
        <dbReference type="PROSITE" id="PS01180"/>
    </source>
</evidence>
<keyword evidence="4" id="KW-0399">Innate immunity</keyword>
<dbReference type="SUPFAM" id="SSF50494">
    <property type="entry name" value="Trypsin-like serine proteases"/>
    <property type="match status" value="1"/>
</dbReference>
<evidence type="ECO:0000256" key="2">
    <source>
        <dbReference type="ARBA" id="ARBA00022525"/>
    </source>
</evidence>
<feature type="domain" description="CUB" evidence="25">
    <location>
        <begin position="173"/>
        <end position="285"/>
    </location>
</feature>
<feature type="disulfide bond" evidence="18">
    <location>
        <begin position="316"/>
        <end position="353"/>
    </location>
</feature>
<feature type="modified residue" description="(3R)-3-hydroxyasparagine" evidence="19">
    <location>
        <position position="147"/>
    </location>
</feature>
<dbReference type="Proteomes" id="UP001152803">
    <property type="component" value="Unassembled WGS sequence"/>
</dbReference>
<proteinExistence type="predicted"/>
<dbReference type="PANTHER" id="PTHR24255">
    <property type="entry name" value="COMPLEMENT COMPONENT 1, S SUBCOMPONENT-RELATED"/>
    <property type="match status" value="1"/>
</dbReference>
<dbReference type="Pfam" id="PF00089">
    <property type="entry name" value="Trypsin"/>
    <property type="match status" value="1"/>
</dbReference>
<dbReference type="OrthoDB" id="9985152at2759"/>
<dbReference type="InterPro" id="IPR024175">
    <property type="entry name" value="Pept_S1A_C1r/C1S/mannan-bd"/>
</dbReference>
<evidence type="ECO:0000259" key="26">
    <source>
        <dbReference type="PROSITE" id="PS50026"/>
    </source>
</evidence>
<keyword evidence="10" id="KW-0378">Hydrolase</keyword>
<evidence type="ECO:0000256" key="14">
    <source>
        <dbReference type="ARBA" id="ARBA00023157"/>
    </source>
</evidence>
<feature type="active site" description="Charge relay system" evidence="17">
    <location>
        <position position="546"/>
    </location>
</feature>
<evidence type="ECO:0000256" key="22">
    <source>
        <dbReference type="PROSITE-ProRule" id="PRU00076"/>
    </source>
</evidence>
<feature type="binding site" evidence="20">
    <location>
        <position position="223"/>
    </location>
    <ligand>
        <name>Ca(2+)</name>
        <dbReference type="ChEBI" id="CHEBI:29108"/>
        <label>3</label>
    </ligand>
</feature>
<evidence type="ECO:0000256" key="4">
    <source>
        <dbReference type="ARBA" id="ARBA00022588"/>
    </source>
</evidence>
<dbReference type="FunFam" id="2.60.120.290:FF:000101">
    <property type="entry name" value="Complement component 1, s subcomponent"/>
    <property type="match status" value="1"/>
</dbReference>
<feature type="disulfide bond" evidence="18 21">
    <location>
        <begin position="173"/>
        <end position="200"/>
    </location>
</feature>
<feature type="disulfide bond" evidence="18">
    <location>
        <begin position="289"/>
        <end position="341"/>
    </location>
</feature>
<dbReference type="CDD" id="cd00033">
    <property type="entry name" value="CCP"/>
    <property type="match status" value="2"/>
</dbReference>
<keyword evidence="13" id="KW-0180">Complement pathway</keyword>
<feature type="domain" description="Sushi" evidence="28">
    <location>
        <begin position="356"/>
        <end position="423"/>
    </location>
</feature>
<feature type="disulfide bond" evidence="18">
    <location>
        <begin position="156"/>
        <end position="169"/>
    </location>
</feature>
<evidence type="ECO:0000259" key="27">
    <source>
        <dbReference type="PROSITE" id="PS50240"/>
    </source>
</evidence>
<feature type="binding site" evidence="20">
    <location>
        <position position="272"/>
    </location>
    <ligand>
        <name>Ca(2+)</name>
        <dbReference type="ChEBI" id="CHEBI:29108"/>
        <label>3</label>
    </ligand>
</feature>
<evidence type="ECO:0000256" key="8">
    <source>
        <dbReference type="ARBA" id="ARBA00022729"/>
    </source>
</evidence>
<dbReference type="GO" id="GO:0072562">
    <property type="term" value="C:blood microparticle"/>
    <property type="evidence" value="ECO:0007669"/>
    <property type="project" value="TreeGrafter"/>
</dbReference>
<evidence type="ECO:0000256" key="7">
    <source>
        <dbReference type="ARBA" id="ARBA00022723"/>
    </source>
</evidence>
<dbReference type="SUPFAM" id="SSF49854">
    <property type="entry name" value="Spermadhesin, CUB domain"/>
    <property type="match status" value="2"/>
</dbReference>
<keyword evidence="8 24" id="KW-0732">Signal</keyword>
<dbReference type="CDD" id="cd00054">
    <property type="entry name" value="EGF_CA"/>
    <property type="match status" value="1"/>
</dbReference>
<evidence type="ECO:0000256" key="1">
    <source>
        <dbReference type="ARBA" id="ARBA00004613"/>
    </source>
</evidence>
<feature type="domain" description="Peptidase S1" evidence="27">
    <location>
        <begin position="438"/>
        <end position="695"/>
    </location>
</feature>
<keyword evidence="6" id="KW-0645">Protease</keyword>
<dbReference type="SMART" id="SM00179">
    <property type="entry name" value="EGF_CA"/>
    <property type="match status" value="1"/>
</dbReference>
<keyword evidence="16 19" id="KW-0379">Hydroxylation</keyword>
<evidence type="ECO:0000259" key="28">
    <source>
        <dbReference type="PROSITE" id="PS50923"/>
    </source>
</evidence>
<accession>A0A9Q1I8F7</accession>
<evidence type="ECO:0000256" key="15">
    <source>
        <dbReference type="ARBA" id="ARBA00023180"/>
    </source>
</evidence>
<protein>
    <submittedName>
        <fullName evidence="29">Uncharacterized protein</fullName>
    </submittedName>
</protein>
<feature type="disulfide bond" evidence="18">
    <location>
        <begin position="230"/>
        <end position="247"/>
    </location>
</feature>
<keyword evidence="3 22" id="KW-0245">EGF-like domain</keyword>
<feature type="disulfide bond" evidence="18">
    <location>
        <begin position="612"/>
        <end position="633"/>
    </location>
</feature>
<dbReference type="Pfam" id="PF00431">
    <property type="entry name" value="CUB"/>
    <property type="match status" value="2"/>
</dbReference>
<dbReference type="InterPro" id="IPR043504">
    <property type="entry name" value="Peptidase_S1_PA_chymotrypsin"/>
</dbReference>
<dbReference type="CDD" id="cd00190">
    <property type="entry name" value="Tryp_SPc"/>
    <property type="match status" value="1"/>
</dbReference>
<keyword evidence="15" id="KW-0325">Glycoprotein</keyword>
<dbReference type="SMART" id="SM00042">
    <property type="entry name" value="CUB"/>
    <property type="match status" value="2"/>
</dbReference>
<feature type="binding site" evidence="20">
    <location>
        <position position="148"/>
    </location>
    <ligand>
        <name>Ca(2+)</name>
        <dbReference type="ChEBI" id="CHEBI:29108"/>
        <label>2</label>
    </ligand>
</feature>
<evidence type="ECO:0000256" key="23">
    <source>
        <dbReference type="PROSITE-ProRule" id="PRU00302"/>
    </source>
</evidence>
<dbReference type="InterPro" id="IPR000152">
    <property type="entry name" value="EGF-type_Asp/Asn_hydroxyl_site"/>
</dbReference>
<evidence type="ECO:0000256" key="13">
    <source>
        <dbReference type="ARBA" id="ARBA00022875"/>
    </source>
</evidence>
<evidence type="ECO:0000256" key="5">
    <source>
        <dbReference type="ARBA" id="ARBA00022659"/>
    </source>
</evidence>
<dbReference type="SUPFAM" id="SSF57196">
    <property type="entry name" value="EGF/Laminin"/>
    <property type="match status" value="1"/>
</dbReference>
<feature type="binding site" evidence="20">
    <location>
        <position position="151"/>
    </location>
    <ligand>
        <name>Ca(2+)</name>
        <dbReference type="ChEBI" id="CHEBI:29108"/>
        <label>2</label>
    </ligand>
</feature>
<evidence type="ECO:0000256" key="20">
    <source>
        <dbReference type="PIRSR" id="PIRSR001155-4"/>
    </source>
</evidence>
<evidence type="ECO:0000313" key="29">
    <source>
        <dbReference type="EMBL" id="KAJ8287791.1"/>
    </source>
</evidence>
<feature type="binding site" evidence="20">
    <location>
        <position position="131"/>
    </location>
    <ligand>
        <name>Ca(2+)</name>
        <dbReference type="ChEBI" id="CHEBI:29108"/>
        <label>2</label>
    </ligand>
</feature>
<feature type="disulfide bond" evidence="18">
    <location>
        <begin position="642"/>
        <end position="674"/>
    </location>
</feature>
<evidence type="ECO:0000313" key="30">
    <source>
        <dbReference type="Proteomes" id="UP001152803"/>
    </source>
</evidence>
<feature type="disulfide bond" description="Interchain (between heavy and light chains)" evidence="18">
    <location>
        <begin position="425"/>
        <end position="566"/>
    </location>
</feature>
<dbReference type="PROSITE" id="PS50026">
    <property type="entry name" value="EGF_3"/>
    <property type="match status" value="1"/>
</dbReference>
<dbReference type="GO" id="GO:0006958">
    <property type="term" value="P:complement activation, classical pathway"/>
    <property type="evidence" value="ECO:0007669"/>
    <property type="project" value="UniProtKB-KW"/>
</dbReference>
<keyword evidence="30" id="KW-1185">Reference proteome</keyword>
<dbReference type="PANTHER" id="PTHR24255:SF29">
    <property type="entry name" value="COMPLEMENT COMPONENT 1, S SUBCOMPONENT"/>
    <property type="match status" value="1"/>
</dbReference>
<dbReference type="GO" id="GO:0031638">
    <property type="term" value="P:zymogen activation"/>
    <property type="evidence" value="ECO:0007669"/>
    <property type="project" value="TreeGrafter"/>
</dbReference>
<organism evidence="29 30">
    <name type="scientific">Conger conger</name>
    <name type="common">Conger eel</name>
    <name type="synonym">Muraena conger</name>
    <dbReference type="NCBI Taxonomy" id="82655"/>
    <lineage>
        <taxon>Eukaryota</taxon>
        <taxon>Metazoa</taxon>
        <taxon>Chordata</taxon>
        <taxon>Craniata</taxon>
        <taxon>Vertebrata</taxon>
        <taxon>Euteleostomi</taxon>
        <taxon>Actinopterygii</taxon>
        <taxon>Neopterygii</taxon>
        <taxon>Teleostei</taxon>
        <taxon>Anguilliformes</taxon>
        <taxon>Congridae</taxon>
        <taxon>Conger</taxon>
    </lineage>
</organism>
<dbReference type="AlphaFoldDB" id="A0A9Q1I8F7"/>
<evidence type="ECO:0000256" key="16">
    <source>
        <dbReference type="ARBA" id="ARBA00023278"/>
    </source>
</evidence>
<evidence type="ECO:0000256" key="3">
    <source>
        <dbReference type="ARBA" id="ARBA00022536"/>
    </source>
</evidence>
<evidence type="ECO:0000256" key="18">
    <source>
        <dbReference type="PIRSR" id="PIRSR001155-2"/>
    </source>
</evidence>
<evidence type="ECO:0000256" key="10">
    <source>
        <dbReference type="ARBA" id="ARBA00022801"/>
    </source>
</evidence>
<comment type="caution">
    <text evidence="22">Lacks conserved residue(s) required for the propagation of feature annotation.</text>
</comment>